<keyword evidence="9" id="KW-1015">Disulfide bond</keyword>
<dbReference type="PROSITE" id="PS00135">
    <property type="entry name" value="TRYPSIN_SER"/>
    <property type="match status" value="1"/>
</dbReference>
<dbReference type="InterPro" id="IPR009003">
    <property type="entry name" value="Peptidase_S1_PA"/>
</dbReference>
<evidence type="ECO:0000256" key="8">
    <source>
        <dbReference type="ARBA" id="ARBA00023145"/>
    </source>
</evidence>
<dbReference type="SMART" id="SM00020">
    <property type="entry name" value="Tryp_SPc"/>
    <property type="match status" value="1"/>
</dbReference>
<organism>
    <name type="scientific">Culex quinquefasciatus</name>
    <name type="common">Southern house mosquito</name>
    <name type="synonym">Culex pungens</name>
    <dbReference type="NCBI Taxonomy" id="7176"/>
    <lineage>
        <taxon>Eukaryota</taxon>
        <taxon>Metazoa</taxon>
        <taxon>Ecdysozoa</taxon>
        <taxon>Arthropoda</taxon>
        <taxon>Hexapoda</taxon>
        <taxon>Insecta</taxon>
        <taxon>Pterygota</taxon>
        <taxon>Neoptera</taxon>
        <taxon>Endopterygota</taxon>
        <taxon>Diptera</taxon>
        <taxon>Nematocera</taxon>
        <taxon>Culicoidea</taxon>
        <taxon>Culicidae</taxon>
        <taxon>Culicinae</taxon>
        <taxon>Culicini</taxon>
        <taxon>Culex</taxon>
        <taxon>Culex</taxon>
    </lineage>
</organism>
<feature type="signal peptide" evidence="13">
    <location>
        <begin position="1"/>
        <end position="18"/>
    </location>
</feature>
<dbReference type="EnsemblMetazoa" id="CPIJ007077-RA">
    <property type="protein sequence ID" value="CPIJ007077-PA"/>
    <property type="gene ID" value="CPIJ007077"/>
</dbReference>
<keyword evidence="6" id="KW-0378">Hydrolase</keyword>
<dbReference type="PANTHER" id="PTHR24276:SF97">
    <property type="entry name" value="GH13245P2-RELATED"/>
    <property type="match status" value="1"/>
</dbReference>
<gene>
    <name evidence="16" type="primary">6038907</name>
    <name evidence="15" type="ORF">CpipJ_CPIJ007077</name>
</gene>
<dbReference type="FunFam" id="2.40.10.10:FF:000002">
    <property type="entry name" value="Transmembrane protease serine"/>
    <property type="match status" value="1"/>
</dbReference>
<evidence type="ECO:0000256" key="11">
    <source>
        <dbReference type="ARBA" id="ARBA00036320"/>
    </source>
</evidence>
<keyword evidence="2" id="KW-0964">Secreted</keyword>
<dbReference type="InterPro" id="IPR001314">
    <property type="entry name" value="Peptidase_S1A"/>
</dbReference>
<dbReference type="EMBL" id="DS231951">
    <property type="protein sequence ID" value="EDS28649.1"/>
    <property type="molecule type" value="Genomic_DNA"/>
</dbReference>
<comment type="subcellular location">
    <subcellularLocation>
        <location evidence="1">Secreted</location>
    </subcellularLocation>
</comment>
<dbReference type="InterPro" id="IPR043504">
    <property type="entry name" value="Peptidase_S1_PA_chymotrypsin"/>
</dbReference>
<feature type="domain" description="Peptidase S1" evidence="14">
    <location>
        <begin position="29"/>
        <end position="262"/>
    </location>
</feature>
<evidence type="ECO:0000313" key="15">
    <source>
        <dbReference type="EMBL" id="EDS28649.1"/>
    </source>
</evidence>
<dbReference type="CDD" id="cd00190">
    <property type="entry name" value="Tryp_SPc"/>
    <property type="match status" value="1"/>
</dbReference>
<evidence type="ECO:0000259" key="14">
    <source>
        <dbReference type="PROSITE" id="PS50240"/>
    </source>
</evidence>
<keyword evidence="7" id="KW-0720">Serine protease</keyword>
<dbReference type="InterPro" id="IPR050430">
    <property type="entry name" value="Peptidase_S1"/>
</dbReference>
<dbReference type="PANTHER" id="PTHR24276">
    <property type="entry name" value="POLYSERASE-RELATED"/>
    <property type="match status" value="1"/>
</dbReference>
<keyword evidence="3" id="KW-0645">Protease</keyword>
<dbReference type="SUPFAM" id="SSF50494">
    <property type="entry name" value="Trypsin-like serine proteases"/>
    <property type="match status" value="1"/>
</dbReference>
<comment type="catalytic activity">
    <reaction evidence="11">
        <text>Preferential cleavage: Arg-|-Xaa, Lys-|-Xaa.</text>
        <dbReference type="EC" id="3.4.21.4"/>
    </reaction>
</comment>
<dbReference type="InterPro" id="IPR001254">
    <property type="entry name" value="Trypsin_dom"/>
</dbReference>
<dbReference type="AlphaFoldDB" id="B0WIS2"/>
<evidence type="ECO:0000256" key="3">
    <source>
        <dbReference type="ARBA" id="ARBA00022670"/>
    </source>
</evidence>
<evidence type="ECO:0000256" key="7">
    <source>
        <dbReference type="ARBA" id="ARBA00022825"/>
    </source>
</evidence>
<evidence type="ECO:0000256" key="9">
    <source>
        <dbReference type="ARBA" id="ARBA00023157"/>
    </source>
</evidence>
<reference evidence="15" key="1">
    <citation type="submission" date="2007-03" db="EMBL/GenBank/DDBJ databases">
        <title>Annotation of Culex pipiens quinquefasciatus.</title>
        <authorList>
            <consortium name="The Broad Institute Genome Sequencing Platform"/>
            <person name="Atkinson P.W."/>
            <person name="Hemingway J."/>
            <person name="Christensen B.M."/>
            <person name="Higgs S."/>
            <person name="Kodira C."/>
            <person name="Hannick L."/>
            <person name="Megy K."/>
            <person name="O'Leary S."/>
            <person name="Pearson M."/>
            <person name="Haas B.J."/>
            <person name="Mauceli E."/>
            <person name="Wortman J.R."/>
            <person name="Lee N.H."/>
            <person name="Guigo R."/>
            <person name="Stanke M."/>
            <person name="Alvarado L."/>
            <person name="Amedeo P."/>
            <person name="Antoine C.H."/>
            <person name="Arensburger P."/>
            <person name="Bidwell S.L."/>
            <person name="Crawford M."/>
            <person name="Camaro F."/>
            <person name="Devon K."/>
            <person name="Engels R."/>
            <person name="Hammond M."/>
            <person name="Howarth C."/>
            <person name="Koehrsen M."/>
            <person name="Lawson D."/>
            <person name="Montgomery P."/>
            <person name="Nene V."/>
            <person name="Nusbaum C."/>
            <person name="Puiu D."/>
            <person name="Romero-Severson J."/>
            <person name="Severson D.W."/>
            <person name="Shumway M."/>
            <person name="Sisk P."/>
            <person name="Stolte C."/>
            <person name="Zeng Q."/>
            <person name="Eisenstadt E."/>
            <person name="Fraser-Liggett C."/>
            <person name="Strausberg R."/>
            <person name="Galagan J."/>
            <person name="Birren B."/>
            <person name="Collins F.H."/>
        </authorList>
    </citation>
    <scope>NUCLEOTIDE SEQUENCE [LARGE SCALE GENOMIC DNA]</scope>
    <source>
        <strain evidence="15">JHB</strain>
    </source>
</reference>
<evidence type="ECO:0000256" key="2">
    <source>
        <dbReference type="ARBA" id="ARBA00022525"/>
    </source>
</evidence>
<evidence type="ECO:0000256" key="12">
    <source>
        <dbReference type="ARBA" id="ARBA00038868"/>
    </source>
</evidence>
<dbReference type="Proteomes" id="UP000002320">
    <property type="component" value="Unassembled WGS sequence"/>
</dbReference>
<evidence type="ECO:0000256" key="5">
    <source>
        <dbReference type="ARBA" id="ARBA00022757"/>
    </source>
</evidence>
<protein>
    <recommendedName>
        <fullName evidence="12">trypsin</fullName>
        <ecNumber evidence="12">3.4.21.4</ecNumber>
    </recommendedName>
</protein>
<accession>B0WIS2</accession>
<dbReference type="GO" id="GO:0007586">
    <property type="term" value="P:digestion"/>
    <property type="evidence" value="ECO:0007669"/>
    <property type="project" value="UniProtKB-KW"/>
</dbReference>
<dbReference type="Pfam" id="PF00089">
    <property type="entry name" value="Trypsin"/>
    <property type="match status" value="1"/>
</dbReference>
<dbReference type="STRING" id="7176.B0WIS2"/>
<evidence type="ECO:0000256" key="1">
    <source>
        <dbReference type="ARBA" id="ARBA00004613"/>
    </source>
</evidence>
<evidence type="ECO:0000313" key="16">
    <source>
        <dbReference type="EnsemblMetazoa" id="CPIJ007077-PA"/>
    </source>
</evidence>
<keyword evidence="4 13" id="KW-0732">Signal</keyword>
<evidence type="ECO:0000256" key="6">
    <source>
        <dbReference type="ARBA" id="ARBA00022801"/>
    </source>
</evidence>
<sequence length="277" mass="31079">MNLPILLAILCLGTIASCNDRFSVRKRLIVGGDKIDIGQVPYQVIIQLGDMVVCGGSMIAPSWILLASHCLWDIRGYEHLLEVRAGSKNRLHGGEVRTVKWSTLHPKYDRVHLHHDIALLFLNHPMVFGDNIKCIRIPPQDYMPRAMDDGFVAGWGLTNADHDRTKASNYPKELLGVKLPVLGFKTCNRWYNNYTLYQDTQFCAGYPEGKRDACVGDSGGPYVVGRQQVGIVSWGLSCAKPRQPGVFTDVGMYRNWIETTMFKIQGSSRGLKCKAYF</sequence>
<evidence type="ECO:0000256" key="10">
    <source>
        <dbReference type="ARBA" id="ARBA00024195"/>
    </source>
</evidence>
<comment type="similarity">
    <text evidence="10">Belongs to the peptidase S1 family. CLIP subfamily.</text>
</comment>
<dbReference type="InterPro" id="IPR033116">
    <property type="entry name" value="TRYPSIN_SER"/>
</dbReference>
<reference evidence="16" key="2">
    <citation type="submission" date="2021-02" db="UniProtKB">
        <authorList>
            <consortium name="EnsemblMetazoa"/>
        </authorList>
    </citation>
    <scope>IDENTIFICATION</scope>
    <source>
        <strain evidence="16">JHB</strain>
    </source>
</reference>
<dbReference type="PROSITE" id="PS50240">
    <property type="entry name" value="TRYPSIN_DOM"/>
    <property type="match status" value="1"/>
</dbReference>
<dbReference type="OrthoDB" id="7759914at2759"/>
<dbReference type="EC" id="3.4.21.4" evidence="12"/>
<dbReference type="OMA" id="HEAIMKE"/>
<dbReference type="KEGG" id="cqu:CpipJ_CPIJ007077"/>
<evidence type="ECO:0000256" key="13">
    <source>
        <dbReference type="SAM" id="SignalP"/>
    </source>
</evidence>
<dbReference type="HOGENOM" id="CLU_006842_7_0_1"/>
<proteinExistence type="inferred from homology"/>
<dbReference type="VEuPathDB" id="VectorBase:CQUJHB008193"/>
<evidence type="ECO:0000256" key="4">
    <source>
        <dbReference type="ARBA" id="ARBA00022729"/>
    </source>
</evidence>
<dbReference type="GO" id="GO:0004252">
    <property type="term" value="F:serine-type endopeptidase activity"/>
    <property type="evidence" value="ECO:0007669"/>
    <property type="project" value="UniProtKB-EC"/>
</dbReference>
<dbReference type="FunFam" id="2.40.10.10:FF:000068">
    <property type="entry name" value="transmembrane protease serine 2"/>
    <property type="match status" value="1"/>
</dbReference>
<dbReference type="GO" id="GO:0005576">
    <property type="term" value="C:extracellular region"/>
    <property type="evidence" value="ECO:0007669"/>
    <property type="project" value="UniProtKB-SubCell"/>
</dbReference>
<keyword evidence="8" id="KW-0865">Zymogen</keyword>
<dbReference type="GO" id="GO:0006508">
    <property type="term" value="P:proteolysis"/>
    <property type="evidence" value="ECO:0007669"/>
    <property type="project" value="UniProtKB-KW"/>
</dbReference>
<dbReference type="Gene3D" id="2.40.10.10">
    <property type="entry name" value="Trypsin-like serine proteases"/>
    <property type="match status" value="1"/>
</dbReference>
<keyword evidence="17" id="KW-1185">Reference proteome</keyword>
<name>B0WIS2_CULQU</name>
<feature type="chain" id="PRO_5011408076" description="trypsin" evidence="13">
    <location>
        <begin position="19"/>
        <end position="277"/>
    </location>
</feature>
<dbReference type="PRINTS" id="PR00722">
    <property type="entry name" value="CHYMOTRYPSIN"/>
</dbReference>
<dbReference type="VEuPathDB" id="VectorBase:CPIJ007077"/>
<evidence type="ECO:0000313" key="17">
    <source>
        <dbReference type="Proteomes" id="UP000002320"/>
    </source>
</evidence>
<keyword evidence="5" id="KW-0222">Digestion</keyword>
<dbReference type="InParanoid" id="B0WIS2"/>
<dbReference type="eggNOG" id="KOG3627">
    <property type="taxonomic scope" value="Eukaryota"/>
</dbReference>